<accession>A0AAJ0CC62</accession>
<feature type="compositionally biased region" description="Polar residues" evidence="1">
    <location>
        <begin position="78"/>
        <end position="91"/>
    </location>
</feature>
<feature type="chain" id="PRO_5042561764" evidence="2">
    <location>
        <begin position="19"/>
        <end position="146"/>
    </location>
</feature>
<feature type="compositionally biased region" description="Basic residues" evidence="1">
    <location>
        <begin position="99"/>
        <end position="123"/>
    </location>
</feature>
<feature type="compositionally biased region" description="Basic and acidic residues" evidence="1">
    <location>
        <begin position="39"/>
        <end position="54"/>
    </location>
</feature>
<evidence type="ECO:0000313" key="4">
    <source>
        <dbReference type="Proteomes" id="UP001251528"/>
    </source>
</evidence>
<keyword evidence="2" id="KW-0732">Signal</keyword>
<evidence type="ECO:0000313" key="3">
    <source>
        <dbReference type="EMBL" id="KAK2590266.1"/>
    </source>
</evidence>
<protein>
    <submittedName>
        <fullName evidence="3">Uncharacterized protein</fullName>
    </submittedName>
</protein>
<organism evidence="3 4">
    <name type="scientific">Conoideocrella luteorostrata</name>
    <dbReference type="NCBI Taxonomy" id="1105319"/>
    <lineage>
        <taxon>Eukaryota</taxon>
        <taxon>Fungi</taxon>
        <taxon>Dikarya</taxon>
        <taxon>Ascomycota</taxon>
        <taxon>Pezizomycotina</taxon>
        <taxon>Sordariomycetes</taxon>
        <taxon>Hypocreomycetidae</taxon>
        <taxon>Hypocreales</taxon>
        <taxon>Clavicipitaceae</taxon>
        <taxon>Conoideocrella</taxon>
    </lineage>
</organism>
<comment type="caution">
    <text evidence="3">The sequence shown here is derived from an EMBL/GenBank/DDBJ whole genome shotgun (WGS) entry which is preliminary data.</text>
</comment>
<dbReference type="Proteomes" id="UP001251528">
    <property type="component" value="Unassembled WGS sequence"/>
</dbReference>
<name>A0AAJ0CC62_9HYPO</name>
<keyword evidence="4" id="KW-1185">Reference proteome</keyword>
<sequence>MHHSLISMIALAAVLGLAAPVNTNGAVVKSNPAVHHMVRRDDQSSRPTTKDIHMRITPRKSSTESSSSKEQGAASPPAESTSSKGYNTSQQGHSGGSAHHPHHNGHDHHHKGHGKLPHKHHGVAKRDQVESNDDISSTIDGQVDNE</sequence>
<evidence type="ECO:0000256" key="1">
    <source>
        <dbReference type="SAM" id="MobiDB-lite"/>
    </source>
</evidence>
<dbReference type="EMBL" id="JASWJB010000461">
    <property type="protein sequence ID" value="KAK2590266.1"/>
    <property type="molecule type" value="Genomic_DNA"/>
</dbReference>
<proteinExistence type="predicted"/>
<gene>
    <name evidence="3" type="ORF">QQS21_012047</name>
</gene>
<reference evidence="3" key="1">
    <citation type="submission" date="2023-06" db="EMBL/GenBank/DDBJ databases">
        <title>Conoideocrella luteorostrata (Hypocreales: Clavicipitaceae), a potential biocontrol fungus for elongate hemlock scale in United States Christmas tree production areas.</title>
        <authorList>
            <person name="Barrett H."/>
            <person name="Lovett B."/>
            <person name="Macias A.M."/>
            <person name="Stajich J.E."/>
            <person name="Kasson M.T."/>
        </authorList>
    </citation>
    <scope>NUCLEOTIDE SEQUENCE</scope>
    <source>
        <strain evidence="3">ARSEF 14590</strain>
    </source>
</reference>
<dbReference type="AlphaFoldDB" id="A0AAJ0CC62"/>
<feature type="region of interest" description="Disordered" evidence="1">
    <location>
        <begin position="32"/>
        <end position="146"/>
    </location>
</feature>
<evidence type="ECO:0000256" key="2">
    <source>
        <dbReference type="SAM" id="SignalP"/>
    </source>
</evidence>
<feature type="signal peptide" evidence="2">
    <location>
        <begin position="1"/>
        <end position="18"/>
    </location>
</feature>